<dbReference type="InterPro" id="IPR029024">
    <property type="entry name" value="TerB-like"/>
</dbReference>
<gene>
    <name evidence="2" type="ORF">HY834_09070</name>
</gene>
<reference evidence="2" key="1">
    <citation type="submission" date="2020-07" db="EMBL/GenBank/DDBJ databases">
        <title>Huge and variable diversity of episymbiotic CPR bacteria and DPANN archaea in groundwater ecosystems.</title>
        <authorList>
            <person name="He C.Y."/>
            <person name="Keren R."/>
            <person name="Whittaker M."/>
            <person name="Farag I.F."/>
            <person name="Doudna J."/>
            <person name="Cate J.H.D."/>
            <person name="Banfield J.F."/>
        </authorList>
    </citation>
    <scope>NUCLEOTIDE SEQUENCE</scope>
    <source>
        <strain evidence="2">NC_groundwater_1586_Pr3_B-0.1um_66_15</strain>
    </source>
</reference>
<dbReference type="Proteomes" id="UP000782610">
    <property type="component" value="Unassembled WGS sequence"/>
</dbReference>
<accession>A0A933L2A9</accession>
<evidence type="ECO:0000259" key="1">
    <source>
        <dbReference type="Pfam" id="PF05099"/>
    </source>
</evidence>
<dbReference type="SUPFAM" id="SSF158682">
    <property type="entry name" value="TerB-like"/>
    <property type="match status" value="1"/>
</dbReference>
<name>A0A933L2A9_9HYPH</name>
<proteinExistence type="predicted"/>
<comment type="caution">
    <text evidence="2">The sequence shown here is derived from an EMBL/GenBank/DDBJ whole genome shotgun (WGS) entry which is preliminary data.</text>
</comment>
<dbReference type="EMBL" id="JACRAF010000025">
    <property type="protein sequence ID" value="MBI4921887.1"/>
    <property type="molecule type" value="Genomic_DNA"/>
</dbReference>
<dbReference type="AlphaFoldDB" id="A0A933L2A9"/>
<sequence length="246" mass="27201">MALADYLEQRAEIGLRARMAAQRAAGADDDPLMLVTREIAILAAPQEATIDYVDARDLGSRRTIQIRRFDGYYIGAFCLMRRAYRTFILNRVVDAYDSDGSQFADFAGFLSACYGPDSVRDDARRRQRYWRRVMNDVAPEALVLRVIAAADGVMSQAESDMVVEHCLGLMGRHDLTTDDRSDIDRFIRRLSGSPETVHAAIGVIAGLSARRRKAFGEACLAVVLADGEVAADELTLLRMLETGGAF</sequence>
<dbReference type="Gene3D" id="1.10.3680.10">
    <property type="entry name" value="TerB-like"/>
    <property type="match status" value="1"/>
</dbReference>
<feature type="domain" description="Co-chaperone DjlA N-terminal" evidence="1">
    <location>
        <begin position="146"/>
        <end position="240"/>
    </location>
</feature>
<organism evidence="2 3">
    <name type="scientific">Devosia nanyangense</name>
    <dbReference type="NCBI Taxonomy" id="1228055"/>
    <lineage>
        <taxon>Bacteria</taxon>
        <taxon>Pseudomonadati</taxon>
        <taxon>Pseudomonadota</taxon>
        <taxon>Alphaproteobacteria</taxon>
        <taxon>Hyphomicrobiales</taxon>
        <taxon>Devosiaceae</taxon>
        <taxon>Devosia</taxon>
    </lineage>
</organism>
<protein>
    <recommendedName>
        <fullName evidence="1">Co-chaperone DjlA N-terminal domain-containing protein</fullName>
    </recommendedName>
</protein>
<dbReference type="InterPro" id="IPR007791">
    <property type="entry name" value="DjlA_N"/>
</dbReference>
<evidence type="ECO:0000313" key="2">
    <source>
        <dbReference type="EMBL" id="MBI4921887.1"/>
    </source>
</evidence>
<dbReference type="Pfam" id="PF05099">
    <property type="entry name" value="TerB"/>
    <property type="match status" value="1"/>
</dbReference>
<dbReference type="CDD" id="cd07177">
    <property type="entry name" value="terB_like"/>
    <property type="match status" value="1"/>
</dbReference>
<evidence type="ECO:0000313" key="3">
    <source>
        <dbReference type="Proteomes" id="UP000782610"/>
    </source>
</evidence>